<gene>
    <name evidence="2" type="ORF">OESDEN_24108</name>
</gene>
<dbReference type="Gene3D" id="1.10.340.70">
    <property type="match status" value="1"/>
</dbReference>
<dbReference type="Gene3D" id="3.30.420.10">
    <property type="entry name" value="Ribonuclease H-like superfamily/Ribonuclease H"/>
    <property type="match status" value="1"/>
</dbReference>
<sequence>MQNACISHDIKNPIYIPTESDLIRLIVQKIHVSNAHCGKEHTLAIARQKFWNPRPSNAFKKYLKNCPLCKRFQGLPLGAPEMISLPADRVVLTKPFENTGCDFMGPLLSKTQEKMYVCLYTCLTTRAVHLELVENMSTAAFLNSFTRFISRRGVPKIVRTDCGTNLKQGEQITTKLFENDANRGCSLMSFCADERINWIFNAPGAPWMEGVWERLVGSVKKAMSKSIGRKKLEFTEMCTLLTKIEAILNNRPLTNLILMTYRKVSCAQ</sequence>
<dbReference type="GO" id="GO:0003676">
    <property type="term" value="F:nucleic acid binding"/>
    <property type="evidence" value="ECO:0007669"/>
    <property type="project" value="InterPro"/>
</dbReference>
<reference evidence="2 3" key="1">
    <citation type="submission" date="2014-03" db="EMBL/GenBank/DDBJ databases">
        <title>Draft genome of the hookworm Oesophagostomum dentatum.</title>
        <authorList>
            <person name="Mitreva M."/>
        </authorList>
    </citation>
    <scope>NUCLEOTIDE SEQUENCE [LARGE SCALE GENOMIC DNA]</scope>
    <source>
        <strain evidence="2 3">OD-Hann</strain>
    </source>
</reference>
<dbReference type="EMBL" id="KN611920">
    <property type="protein sequence ID" value="KHJ76272.1"/>
    <property type="molecule type" value="Genomic_DNA"/>
</dbReference>
<dbReference type="Proteomes" id="UP000053660">
    <property type="component" value="Unassembled WGS sequence"/>
</dbReference>
<dbReference type="Pfam" id="PF17921">
    <property type="entry name" value="Integrase_H2C2"/>
    <property type="match status" value="1"/>
</dbReference>
<evidence type="ECO:0000313" key="3">
    <source>
        <dbReference type="Proteomes" id="UP000053660"/>
    </source>
</evidence>
<dbReference type="InterPro" id="IPR001584">
    <property type="entry name" value="Integrase_cat-core"/>
</dbReference>
<name>A0A0B1RYI0_OESDE</name>
<feature type="domain" description="Integrase catalytic" evidence="1">
    <location>
        <begin position="91"/>
        <end position="268"/>
    </location>
</feature>
<protein>
    <submittedName>
        <fullName evidence="2">Integrase core domain protein</fullName>
    </submittedName>
</protein>
<evidence type="ECO:0000259" key="1">
    <source>
        <dbReference type="PROSITE" id="PS50994"/>
    </source>
</evidence>
<dbReference type="PROSITE" id="PS50994">
    <property type="entry name" value="INTEGRASE"/>
    <property type="match status" value="1"/>
</dbReference>
<keyword evidence="3" id="KW-1185">Reference proteome</keyword>
<dbReference type="InterPro" id="IPR036397">
    <property type="entry name" value="RNaseH_sf"/>
</dbReference>
<proteinExistence type="predicted"/>
<dbReference type="GO" id="GO:0015074">
    <property type="term" value="P:DNA integration"/>
    <property type="evidence" value="ECO:0007669"/>
    <property type="project" value="InterPro"/>
</dbReference>
<dbReference type="OrthoDB" id="8019190at2759"/>
<dbReference type="InterPro" id="IPR041588">
    <property type="entry name" value="Integrase_H2C2"/>
</dbReference>
<dbReference type="AlphaFoldDB" id="A0A0B1RYI0"/>
<organism evidence="2 3">
    <name type="scientific">Oesophagostomum dentatum</name>
    <name type="common">Nodular worm</name>
    <dbReference type="NCBI Taxonomy" id="61180"/>
    <lineage>
        <taxon>Eukaryota</taxon>
        <taxon>Metazoa</taxon>
        <taxon>Ecdysozoa</taxon>
        <taxon>Nematoda</taxon>
        <taxon>Chromadorea</taxon>
        <taxon>Rhabditida</taxon>
        <taxon>Rhabditina</taxon>
        <taxon>Rhabditomorpha</taxon>
        <taxon>Strongyloidea</taxon>
        <taxon>Strongylidae</taxon>
        <taxon>Oesophagostomum</taxon>
    </lineage>
</organism>
<dbReference type="SUPFAM" id="SSF53098">
    <property type="entry name" value="Ribonuclease H-like"/>
    <property type="match status" value="1"/>
</dbReference>
<dbReference type="InterPro" id="IPR012337">
    <property type="entry name" value="RNaseH-like_sf"/>
</dbReference>
<dbReference type="PANTHER" id="PTHR47331">
    <property type="entry name" value="PHD-TYPE DOMAIN-CONTAINING PROTEIN"/>
    <property type="match status" value="1"/>
</dbReference>
<evidence type="ECO:0000313" key="2">
    <source>
        <dbReference type="EMBL" id="KHJ76272.1"/>
    </source>
</evidence>
<accession>A0A0B1RYI0</accession>